<comment type="caution">
    <text evidence="1">The sequence shown here is derived from an EMBL/GenBank/DDBJ whole genome shotgun (WGS) entry which is preliminary data.</text>
</comment>
<reference evidence="1" key="1">
    <citation type="submission" date="2023-06" db="EMBL/GenBank/DDBJ databases">
        <title>Genome-scale phylogeny and comparative genomics of the fungal order Sordariales.</title>
        <authorList>
            <consortium name="Lawrence Berkeley National Laboratory"/>
            <person name="Hensen N."/>
            <person name="Bonometti L."/>
            <person name="Westerberg I."/>
            <person name="Brannstrom I.O."/>
            <person name="Guillou S."/>
            <person name="Cros-Aarteil S."/>
            <person name="Calhoun S."/>
            <person name="Haridas S."/>
            <person name="Kuo A."/>
            <person name="Mondo S."/>
            <person name="Pangilinan J."/>
            <person name="Riley R."/>
            <person name="Labutti K."/>
            <person name="Andreopoulos B."/>
            <person name="Lipzen A."/>
            <person name="Chen C."/>
            <person name="Yanf M."/>
            <person name="Daum C."/>
            <person name="Ng V."/>
            <person name="Clum A."/>
            <person name="Steindorff A."/>
            <person name="Ohm R."/>
            <person name="Martin F."/>
            <person name="Silar P."/>
            <person name="Natvig D."/>
            <person name="Lalanne C."/>
            <person name="Gautier V."/>
            <person name="Ament-Velasquez S.L."/>
            <person name="Kruys A."/>
            <person name="Hutchinson M.I."/>
            <person name="Powell A.J."/>
            <person name="Barry K."/>
            <person name="Miller A.N."/>
            <person name="Grigoriev I.V."/>
            <person name="Debuchy R."/>
            <person name="Gladieux P."/>
            <person name="Thoren M.H."/>
            <person name="Johannesson H."/>
        </authorList>
    </citation>
    <scope>NUCLEOTIDE SEQUENCE</scope>
    <source>
        <strain evidence="1">SMH4607-1</strain>
    </source>
</reference>
<keyword evidence="2" id="KW-1185">Reference proteome</keyword>
<evidence type="ECO:0000313" key="1">
    <source>
        <dbReference type="EMBL" id="KAK0725737.1"/>
    </source>
</evidence>
<proteinExistence type="predicted"/>
<protein>
    <submittedName>
        <fullName evidence="1">Uncharacterized protein</fullName>
    </submittedName>
</protein>
<accession>A0AA40E5G2</accession>
<organism evidence="1 2">
    <name type="scientific">Lasiosphaeris hirsuta</name>
    <dbReference type="NCBI Taxonomy" id="260670"/>
    <lineage>
        <taxon>Eukaryota</taxon>
        <taxon>Fungi</taxon>
        <taxon>Dikarya</taxon>
        <taxon>Ascomycota</taxon>
        <taxon>Pezizomycotina</taxon>
        <taxon>Sordariomycetes</taxon>
        <taxon>Sordariomycetidae</taxon>
        <taxon>Sordariales</taxon>
        <taxon>Lasiosphaeriaceae</taxon>
        <taxon>Lasiosphaeris</taxon>
    </lineage>
</organism>
<gene>
    <name evidence="1" type="ORF">B0H67DRAFT_642115</name>
</gene>
<dbReference type="AlphaFoldDB" id="A0AA40E5G2"/>
<dbReference type="EMBL" id="JAUKUA010000002">
    <property type="protein sequence ID" value="KAK0725737.1"/>
    <property type="molecule type" value="Genomic_DNA"/>
</dbReference>
<dbReference type="Proteomes" id="UP001172102">
    <property type="component" value="Unassembled WGS sequence"/>
</dbReference>
<name>A0AA40E5G2_9PEZI</name>
<sequence>MEEFAAISAPLGPSLCSLFSRTICIEAGREDFGPVGDNVAPAATPLLSLPPTDFHRKRDDVLYLSKQLDVAETYASFAMGLRRMVLAAAAPYEAGLPEDLRKVTKTETYYAKTYGFYEIKVEPPASEEDINKDDWEQYREGVINMTDKVEGTTWEMKVLAEVELEEAAGRLEGTSRRDKGQ</sequence>
<evidence type="ECO:0000313" key="2">
    <source>
        <dbReference type="Proteomes" id="UP001172102"/>
    </source>
</evidence>